<keyword evidence="8 16" id="KW-0675">Receptor</keyword>
<reference evidence="16 17" key="1">
    <citation type="submission" date="2020-08" db="EMBL/GenBank/DDBJ databases">
        <title>Genomic Encyclopedia of Type Strains, Phase IV (KMG-IV): sequencing the most valuable type-strain genomes for metagenomic binning, comparative biology and taxonomic classification.</title>
        <authorList>
            <person name="Goeker M."/>
        </authorList>
    </citation>
    <scope>NUCLEOTIDE SEQUENCE [LARGE SCALE GENOMIC DNA]</scope>
    <source>
        <strain evidence="16 17">DSM 27165</strain>
    </source>
</reference>
<accession>A0A840MSE0</accession>
<evidence type="ECO:0000256" key="3">
    <source>
        <dbReference type="ARBA" id="ARBA00022448"/>
    </source>
</evidence>
<dbReference type="PANTHER" id="PTHR47234">
    <property type="match status" value="1"/>
</dbReference>
<organism evidence="16 17">
    <name type="scientific">Chitinivorax tropicus</name>
    <dbReference type="NCBI Taxonomy" id="714531"/>
    <lineage>
        <taxon>Bacteria</taxon>
        <taxon>Pseudomonadati</taxon>
        <taxon>Pseudomonadota</taxon>
        <taxon>Betaproteobacteria</taxon>
        <taxon>Chitinivorax</taxon>
    </lineage>
</organism>
<dbReference type="InterPro" id="IPR036942">
    <property type="entry name" value="Beta-barrel_TonB_sf"/>
</dbReference>
<dbReference type="Pfam" id="PF07715">
    <property type="entry name" value="Plug"/>
    <property type="match status" value="1"/>
</dbReference>
<comment type="similarity">
    <text evidence="2 10 11">Belongs to the TonB-dependent receptor family.</text>
</comment>
<keyword evidence="9 10" id="KW-0998">Cell outer membrane</keyword>
<evidence type="ECO:0000256" key="12">
    <source>
        <dbReference type="SAM" id="MobiDB-lite"/>
    </source>
</evidence>
<dbReference type="InterPro" id="IPR000531">
    <property type="entry name" value="Beta-barrel_TonB"/>
</dbReference>
<keyword evidence="3 10" id="KW-0813">Transport</keyword>
<dbReference type="SUPFAM" id="SSF56935">
    <property type="entry name" value="Porins"/>
    <property type="match status" value="1"/>
</dbReference>
<dbReference type="GO" id="GO:0009279">
    <property type="term" value="C:cell outer membrane"/>
    <property type="evidence" value="ECO:0007669"/>
    <property type="project" value="UniProtKB-SubCell"/>
</dbReference>
<dbReference type="RefSeq" id="WP_184036958.1">
    <property type="nucleotide sequence ID" value="NZ_JACHHY010000007.1"/>
</dbReference>
<evidence type="ECO:0000256" key="9">
    <source>
        <dbReference type="ARBA" id="ARBA00023237"/>
    </source>
</evidence>
<dbReference type="Proteomes" id="UP000575898">
    <property type="component" value="Unassembled WGS sequence"/>
</dbReference>
<evidence type="ECO:0000256" key="4">
    <source>
        <dbReference type="ARBA" id="ARBA00022452"/>
    </source>
</evidence>
<dbReference type="InterPro" id="IPR012910">
    <property type="entry name" value="Plug_dom"/>
</dbReference>
<proteinExistence type="inferred from homology"/>
<feature type="domain" description="TonB-dependent receptor-like beta-barrel" evidence="14">
    <location>
        <begin position="386"/>
        <end position="855"/>
    </location>
</feature>
<evidence type="ECO:0000256" key="2">
    <source>
        <dbReference type="ARBA" id="ARBA00009810"/>
    </source>
</evidence>
<protein>
    <submittedName>
        <fullName evidence="16">Iron complex outermembrane receptor protein</fullName>
    </submittedName>
</protein>
<evidence type="ECO:0000259" key="14">
    <source>
        <dbReference type="Pfam" id="PF00593"/>
    </source>
</evidence>
<evidence type="ECO:0000256" key="1">
    <source>
        <dbReference type="ARBA" id="ARBA00004571"/>
    </source>
</evidence>
<sequence>MRKSNPYADLALASLGQAIPSTAQEINKVREMSAMRLKQLAYQIGLIGAASAFAVPMVFAEEAAKEAPKKAERIEVVGSNIKRISKEGPTSVTVFKRADIDRTGAQSISELVQTLSSNVSSQNETAGTGGFAPGAAGISLRGLGEQNTLVLLNGRRIASYGLALGGTVNFVDINSLPMSAVEQVQVLKDGASAIYGSDAIAGVVNIITRKSYQGLESKVNYGQTTKGDGQQQNYNLTAGVGDLEADKYNFLFSVDVQKIERIASRDRSFSASADKRELGGDDLRSPTGAPGSYNFNDQTGWKPMPGCPAGNVQPSGADRNCAYDFMTALDNTPPTSRQNLFGLLNVDVTDNVRWFTEMGYSQSEALTINAPTPISGSNYSIAANNPNNPFKKTASIRWRSIEAGNRETTTTTKASRLLTGLKGTLFNVDFDTAVGITKSVSERNGKNYLHKDLLANALKDGRLNPFGANDPATWDTVKASTSETGKSDIKFADLKLSSSDVVKLPGGGLGLAGGAEYRRETVYNQRDAASAASKIEGTGGARSDGERTTRSAYLEANLPVHSMLELQLAVRRDSYSDSGSKTSPKYAFRFQPMKSLMFRGSVSEAFRAPSMSQLYLGSQTGFQRVTDTPRCDAIKACSKVSIEARTSGNPHLKPETSRNYSLGFMVEPIQSLSFGMDFWKISQKNVVDTLDEQYILDHASQYSDLIVRQPGAGAGDPGEIDHVKRPFMNIASSLLKGVDIDLRYRFKLDGIGALTITDSATYKHKHESAKRPEDHMQQTVGLYADPKWHNNMSVSLDAGTWGSTIAWNYTGRFLDENNGERVDNDTRQIASFSTFDLQGTYSGLKNTKFTLGMKNMFDRKPPFITFGNDANYGFARAAHDGRGRYVYGSVNYKFK</sequence>
<evidence type="ECO:0000256" key="10">
    <source>
        <dbReference type="PROSITE-ProRule" id="PRU01360"/>
    </source>
</evidence>
<comment type="caution">
    <text evidence="16">The sequence shown here is derived from an EMBL/GenBank/DDBJ whole genome shotgun (WGS) entry which is preliminary data.</text>
</comment>
<dbReference type="EMBL" id="JACHHY010000007">
    <property type="protein sequence ID" value="MBB5018131.1"/>
    <property type="molecule type" value="Genomic_DNA"/>
</dbReference>
<keyword evidence="4 10" id="KW-1134">Transmembrane beta strand</keyword>
<dbReference type="InterPro" id="IPR037066">
    <property type="entry name" value="Plug_dom_sf"/>
</dbReference>
<keyword evidence="7 10" id="KW-0472">Membrane</keyword>
<feature type="domain" description="TonB-dependent receptor plug" evidence="15">
    <location>
        <begin position="87"/>
        <end position="203"/>
    </location>
</feature>
<dbReference type="Gene3D" id="2.40.170.20">
    <property type="entry name" value="TonB-dependent receptor, beta-barrel domain"/>
    <property type="match status" value="1"/>
</dbReference>
<dbReference type="PANTHER" id="PTHR47234:SF2">
    <property type="entry name" value="TONB-DEPENDENT RECEPTOR"/>
    <property type="match status" value="1"/>
</dbReference>
<evidence type="ECO:0000256" key="11">
    <source>
        <dbReference type="RuleBase" id="RU003357"/>
    </source>
</evidence>
<evidence type="ECO:0000259" key="15">
    <source>
        <dbReference type="Pfam" id="PF07715"/>
    </source>
</evidence>
<evidence type="ECO:0000313" key="16">
    <source>
        <dbReference type="EMBL" id="MBB5018131.1"/>
    </source>
</evidence>
<evidence type="ECO:0000256" key="13">
    <source>
        <dbReference type="SAM" id="Phobius"/>
    </source>
</evidence>
<keyword evidence="13" id="KW-1133">Transmembrane helix</keyword>
<dbReference type="Pfam" id="PF00593">
    <property type="entry name" value="TonB_dep_Rec_b-barrel"/>
    <property type="match status" value="1"/>
</dbReference>
<evidence type="ECO:0000256" key="8">
    <source>
        <dbReference type="ARBA" id="ARBA00023170"/>
    </source>
</evidence>
<dbReference type="InterPro" id="IPR039426">
    <property type="entry name" value="TonB-dep_rcpt-like"/>
</dbReference>
<name>A0A840MSE0_9PROT</name>
<feature type="region of interest" description="Disordered" evidence="12">
    <location>
        <begin position="270"/>
        <end position="292"/>
    </location>
</feature>
<keyword evidence="6 11" id="KW-0798">TonB box</keyword>
<evidence type="ECO:0000256" key="5">
    <source>
        <dbReference type="ARBA" id="ARBA00022692"/>
    </source>
</evidence>
<dbReference type="PROSITE" id="PS52016">
    <property type="entry name" value="TONB_DEPENDENT_REC_3"/>
    <property type="match status" value="1"/>
</dbReference>
<comment type="subcellular location">
    <subcellularLocation>
        <location evidence="1 10">Cell outer membrane</location>
        <topology evidence="1 10">Multi-pass membrane protein</topology>
    </subcellularLocation>
</comment>
<feature type="compositionally biased region" description="Basic and acidic residues" evidence="12">
    <location>
        <begin position="270"/>
        <end position="284"/>
    </location>
</feature>
<gene>
    <name evidence="16" type="ORF">HNQ59_001416</name>
</gene>
<keyword evidence="5 10" id="KW-0812">Transmembrane</keyword>
<dbReference type="AlphaFoldDB" id="A0A840MSE0"/>
<dbReference type="Gene3D" id="2.170.130.10">
    <property type="entry name" value="TonB-dependent receptor, plug domain"/>
    <property type="match status" value="1"/>
</dbReference>
<evidence type="ECO:0000313" key="17">
    <source>
        <dbReference type="Proteomes" id="UP000575898"/>
    </source>
</evidence>
<dbReference type="CDD" id="cd01347">
    <property type="entry name" value="ligand_gated_channel"/>
    <property type="match status" value="1"/>
</dbReference>
<keyword evidence="17" id="KW-1185">Reference proteome</keyword>
<evidence type="ECO:0000256" key="7">
    <source>
        <dbReference type="ARBA" id="ARBA00023136"/>
    </source>
</evidence>
<evidence type="ECO:0000256" key="6">
    <source>
        <dbReference type="ARBA" id="ARBA00023077"/>
    </source>
</evidence>
<feature type="transmembrane region" description="Helical" evidence="13">
    <location>
        <begin position="40"/>
        <end position="59"/>
    </location>
</feature>